<protein>
    <recommendedName>
        <fullName evidence="4">Glycosyltransferase RgtA/B/C/D-like domain-containing protein</fullName>
    </recommendedName>
</protein>
<dbReference type="Proteomes" id="UP000319383">
    <property type="component" value="Chromosome"/>
</dbReference>
<feature type="transmembrane region" description="Helical" evidence="1">
    <location>
        <begin position="301"/>
        <end position="320"/>
    </location>
</feature>
<reference evidence="2 3" key="1">
    <citation type="submission" date="2019-02" db="EMBL/GenBank/DDBJ databases">
        <title>Deep-cultivation of Planctomycetes and their phenomic and genomic characterization uncovers novel biology.</title>
        <authorList>
            <person name="Wiegand S."/>
            <person name="Jogler M."/>
            <person name="Boedeker C."/>
            <person name="Pinto D."/>
            <person name="Vollmers J."/>
            <person name="Rivas-Marin E."/>
            <person name="Kohn T."/>
            <person name="Peeters S.H."/>
            <person name="Heuer A."/>
            <person name="Rast P."/>
            <person name="Oberbeckmann S."/>
            <person name="Bunk B."/>
            <person name="Jeske O."/>
            <person name="Meyerdierks A."/>
            <person name="Storesund J.E."/>
            <person name="Kallscheuer N."/>
            <person name="Luecker S."/>
            <person name="Lage O.M."/>
            <person name="Pohl T."/>
            <person name="Merkel B.J."/>
            <person name="Hornburger P."/>
            <person name="Mueller R.-W."/>
            <person name="Bruemmer F."/>
            <person name="Labrenz M."/>
            <person name="Spormann A.M."/>
            <person name="Op den Camp H."/>
            <person name="Overmann J."/>
            <person name="Amann R."/>
            <person name="Jetten M.S.M."/>
            <person name="Mascher T."/>
            <person name="Medema M.H."/>
            <person name="Devos D.P."/>
            <person name="Kaster A.-K."/>
            <person name="Ovreas L."/>
            <person name="Rohde M."/>
            <person name="Galperin M.Y."/>
            <person name="Jogler C."/>
        </authorList>
    </citation>
    <scope>NUCLEOTIDE SEQUENCE [LARGE SCALE GENOMIC DNA]</scope>
    <source>
        <strain evidence="2 3">Mal52</strain>
    </source>
</reference>
<accession>A0A517ZP32</accession>
<evidence type="ECO:0000313" key="2">
    <source>
        <dbReference type="EMBL" id="QDU44242.1"/>
    </source>
</evidence>
<evidence type="ECO:0000256" key="1">
    <source>
        <dbReference type="SAM" id="Phobius"/>
    </source>
</evidence>
<feature type="transmembrane region" description="Helical" evidence="1">
    <location>
        <begin position="385"/>
        <end position="402"/>
    </location>
</feature>
<evidence type="ECO:0000313" key="3">
    <source>
        <dbReference type="Proteomes" id="UP000319383"/>
    </source>
</evidence>
<dbReference type="EMBL" id="CP036276">
    <property type="protein sequence ID" value="QDU44242.1"/>
    <property type="molecule type" value="Genomic_DNA"/>
</dbReference>
<keyword evidence="1" id="KW-0812">Transmembrane</keyword>
<organism evidence="2 3">
    <name type="scientific">Symmachiella dynata</name>
    <dbReference type="NCBI Taxonomy" id="2527995"/>
    <lineage>
        <taxon>Bacteria</taxon>
        <taxon>Pseudomonadati</taxon>
        <taxon>Planctomycetota</taxon>
        <taxon>Planctomycetia</taxon>
        <taxon>Planctomycetales</taxon>
        <taxon>Planctomycetaceae</taxon>
        <taxon>Symmachiella</taxon>
    </lineage>
</organism>
<dbReference type="KEGG" id="sdyn:Mal52_27200"/>
<feature type="transmembrane region" description="Helical" evidence="1">
    <location>
        <begin position="225"/>
        <end position="242"/>
    </location>
</feature>
<dbReference type="RefSeq" id="WP_145376629.1">
    <property type="nucleotide sequence ID" value="NZ_CP036276.1"/>
</dbReference>
<proteinExistence type="predicted"/>
<feature type="transmembrane region" description="Helical" evidence="1">
    <location>
        <begin position="36"/>
        <end position="68"/>
    </location>
</feature>
<evidence type="ECO:0008006" key="4">
    <source>
        <dbReference type="Google" id="ProtNLM"/>
    </source>
</evidence>
<dbReference type="AlphaFoldDB" id="A0A517ZP32"/>
<feature type="transmembrane region" description="Helical" evidence="1">
    <location>
        <begin position="173"/>
        <end position="191"/>
    </location>
</feature>
<keyword evidence="3" id="KW-1185">Reference proteome</keyword>
<keyword evidence="1" id="KW-0472">Membrane</keyword>
<feature type="transmembrane region" description="Helical" evidence="1">
    <location>
        <begin position="88"/>
        <end position="108"/>
    </location>
</feature>
<gene>
    <name evidence="2" type="ORF">Mal52_27200</name>
</gene>
<sequence>MLSTALTILFYLAAILIVRRRCEPPSQSLTLGILPMVWISLLSLAGLFETLVGLPATVTLAIIAITVVALAGREFRSGEGGFPRPADWVSVICLTGFAVVAVGIAAYAHRLEPWGGIDSMYTWQLRARFLFDANGPWTNGFSNDLALLHPDYPPMFSWALSALWSLEGAEKSIAAACLFFPIFPAWVLLMAGWWKTQNPGSDFRLTIPLVCSVVLPIAVRMNAGLMLDLVLAYAIAASVAWFDWGRQQVSRTSFATAAFIAGWAALVKNEGILWLLVFMATTLWIGTRQNSQIRMKMTSSGFLKAFAIGGSAPLLCLLIFKVTLAPPSDLVDPVRAAQISAVIQPEIAILPTSLLIRVDQLFEGFRHQLTVSYFFENIVMNWRDWGISLWMLPVLTVWGFAGRRRKVSGLFVAILLQAVGYYVIYLMTPYYPYWHLSTSMNRLVLHLLPAWIGVVGFATVKLEQSASQSSTTASRWQAIASRGAACYLVGMTIFMVWEAGQMPVGAAADPDVTLLEQIEFPETAEASFVRPNIDASAFYNAQFIAVPTVLLADRRAEVLLAHFPTEPELLAYCAANGWDLQKNIGGFGWARNVGGQGLLQPGRGLFGNPP</sequence>
<name>A0A517ZP32_9PLAN</name>
<keyword evidence="1" id="KW-1133">Transmembrane helix</keyword>
<feature type="transmembrane region" description="Helical" evidence="1">
    <location>
        <begin position="409"/>
        <end position="431"/>
    </location>
</feature>
<feature type="transmembrane region" description="Helical" evidence="1">
    <location>
        <begin position="443"/>
        <end position="460"/>
    </location>
</feature>